<accession>A0A8W8NZC2</accession>
<organism evidence="1 2">
    <name type="scientific">Magallana gigas</name>
    <name type="common">Pacific oyster</name>
    <name type="synonym">Crassostrea gigas</name>
    <dbReference type="NCBI Taxonomy" id="29159"/>
    <lineage>
        <taxon>Eukaryota</taxon>
        <taxon>Metazoa</taxon>
        <taxon>Spiralia</taxon>
        <taxon>Lophotrochozoa</taxon>
        <taxon>Mollusca</taxon>
        <taxon>Bivalvia</taxon>
        <taxon>Autobranchia</taxon>
        <taxon>Pteriomorphia</taxon>
        <taxon>Ostreida</taxon>
        <taxon>Ostreoidea</taxon>
        <taxon>Ostreidae</taxon>
        <taxon>Magallana</taxon>
    </lineage>
</organism>
<proteinExistence type="predicted"/>
<evidence type="ECO:0000313" key="2">
    <source>
        <dbReference type="Proteomes" id="UP000005408"/>
    </source>
</evidence>
<name>A0A8W8NZC2_MAGGI</name>
<evidence type="ECO:0000313" key="1">
    <source>
        <dbReference type="EnsemblMetazoa" id="G8834.1:cds"/>
    </source>
</evidence>
<dbReference type="AlphaFoldDB" id="A0A8W8NZC2"/>
<protein>
    <submittedName>
        <fullName evidence="1">Uncharacterized protein</fullName>
    </submittedName>
</protein>
<reference evidence="1" key="1">
    <citation type="submission" date="2022-08" db="UniProtKB">
        <authorList>
            <consortium name="EnsemblMetazoa"/>
        </authorList>
    </citation>
    <scope>IDENTIFICATION</scope>
    <source>
        <strain evidence="1">05x7-T-G4-1.051#20</strain>
    </source>
</reference>
<dbReference type="EnsemblMetazoa" id="G8834.1">
    <property type="protein sequence ID" value="G8834.1:cds"/>
    <property type="gene ID" value="G8834"/>
</dbReference>
<dbReference type="Proteomes" id="UP000005408">
    <property type="component" value="Unassembled WGS sequence"/>
</dbReference>
<keyword evidence="2" id="KW-1185">Reference proteome</keyword>
<sequence>MEDQAITKFERPLNIMFRLLSRGGQHVKAFRASKNIESLKPGKRYRLVNATFHPTMAFNFRSWETILDLTEEEKIIGTEFYSPETHFMAEATLLTNCTRL</sequence>